<proteinExistence type="predicted"/>
<sequence length="52" mass="5955">MGLVKEVYEFIGFEKTNYSNYLFLLLVPALIAFHKLMVFAAVRTSSVGKRNK</sequence>
<keyword evidence="3" id="KW-1185">Reference proteome</keyword>
<accession>A0A1G7IB69</accession>
<evidence type="ECO:0000313" key="3">
    <source>
        <dbReference type="Proteomes" id="UP000199109"/>
    </source>
</evidence>
<protein>
    <submittedName>
        <fullName evidence="2">Uncharacterized protein</fullName>
    </submittedName>
</protein>
<keyword evidence="1" id="KW-0472">Membrane</keyword>
<feature type="transmembrane region" description="Helical" evidence="1">
    <location>
        <begin position="20"/>
        <end position="42"/>
    </location>
</feature>
<name>A0A1G7IB69_9FLAO</name>
<keyword evidence="1" id="KW-0812">Transmembrane</keyword>
<dbReference type="Proteomes" id="UP000199109">
    <property type="component" value="Unassembled WGS sequence"/>
</dbReference>
<evidence type="ECO:0000256" key="1">
    <source>
        <dbReference type="SAM" id="Phobius"/>
    </source>
</evidence>
<reference evidence="2 3" key="1">
    <citation type="submission" date="2016-10" db="EMBL/GenBank/DDBJ databases">
        <authorList>
            <person name="de Groot N.N."/>
        </authorList>
    </citation>
    <scope>NUCLEOTIDE SEQUENCE [LARGE SCALE GENOMIC DNA]</scope>
    <source>
        <strain evidence="2 3">DSM 23421</strain>
    </source>
</reference>
<dbReference type="AlphaFoldDB" id="A0A1G7IB69"/>
<evidence type="ECO:0000313" key="2">
    <source>
        <dbReference type="EMBL" id="SDF09905.1"/>
    </source>
</evidence>
<keyword evidence="1" id="KW-1133">Transmembrane helix</keyword>
<gene>
    <name evidence="2" type="ORF">SAMN05421636_11181</name>
</gene>
<dbReference type="EMBL" id="FNAO01000011">
    <property type="protein sequence ID" value="SDF09905.1"/>
    <property type="molecule type" value="Genomic_DNA"/>
</dbReference>
<organism evidence="2 3">
    <name type="scientific">Pricia antarctica</name>
    <dbReference type="NCBI Taxonomy" id="641691"/>
    <lineage>
        <taxon>Bacteria</taxon>
        <taxon>Pseudomonadati</taxon>
        <taxon>Bacteroidota</taxon>
        <taxon>Flavobacteriia</taxon>
        <taxon>Flavobacteriales</taxon>
        <taxon>Flavobacteriaceae</taxon>
        <taxon>Pricia</taxon>
    </lineage>
</organism>